<dbReference type="Proteomes" id="UP001219355">
    <property type="component" value="Chromosome 2"/>
</dbReference>
<reference evidence="1" key="1">
    <citation type="submission" date="2023-03" db="EMBL/GenBank/DDBJ databases">
        <title>Emydomyces testavorans Genome Sequence.</title>
        <authorList>
            <person name="Hoyer L."/>
        </authorList>
    </citation>
    <scope>NUCLEOTIDE SEQUENCE</scope>
    <source>
        <strain evidence="1">16-2883</strain>
    </source>
</reference>
<evidence type="ECO:0000313" key="1">
    <source>
        <dbReference type="EMBL" id="WEW57278.1"/>
    </source>
</evidence>
<protein>
    <submittedName>
        <fullName evidence="1">Uncharacterized protein</fullName>
    </submittedName>
</protein>
<evidence type="ECO:0000313" key="2">
    <source>
        <dbReference type="Proteomes" id="UP001219355"/>
    </source>
</evidence>
<dbReference type="AlphaFoldDB" id="A0AAF0DFG9"/>
<dbReference type="EMBL" id="CP120628">
    <property type="protein sequence ID" value="WEW57278.1"/>
    <property type="molecule type" value="Genomic_DNA"/>
</dbReference>
<organism evidence="1 2">
    <name type="scientific">Emydomyces testavorans</name>
    <dbReference type="NCBI Taxonomy" id="2070801"/>
    <lineage>
        <taxon>Eukaryota</taxon>
        <taxon>Fungi</taxon>
        <taxon>Dikarya</taxon>
        <taxon>Ascomycota</taxon>
        <taxon>Pezizomycotina</taxon>
        <taxon>Eurotiomycetes</taxon>
        <taxon>Eurotiomycetidae</taxon>
        <taxon>Onygenales</taxon>
        <taxon>Nannizziopsiaceae</taxon>
        <taxon>Emydomyces</taxon>
    </lineage>
</organism>
<gene>
    <name evidence="1" type="ORF">PRK78_002743</name>
</gene>
<sequence length="103" mass="10626">MTSAVATLALGTSAISPTLRSTSHQADILTEYSNAYPANQDNISNLSIPSPESSLPNTGLSTLASAASAPTSYPQSVPNDPGLPCAWLNYAFSLASPSLRDLD</sequence>
<accession>A0AAF0DFG9</accession>
<name>A0AAF0DFG9_9EURO</name>
<keyword evidence="2" id="KW-1185">Reference proteome</keyword>
<proteinExistence type="predicted"/>